<dbReference type="InterPro" id="IPR003719">
    <property type="entry name" value="Phenazine_PhzF-like"/>
</dbReference>
<dbReference type="Pfam" id="PF02567">
    <property type="entry name" value="PhzC-PhzF"/>
    <property type="match status" value="1"/>
</dbReference>
<dbReference type="RefSeq" id="WP_269607340.1">
    <property type="nucleotide sequence ID" value="NZ_JAPWIJ010000009.1"/>
</dbReference>
<organism evidence="3 4">
    <name type="scientific">Rhodococcus ruber</name>
    <dbReference type="NCBI Taxonomy" id="1830"/>
    <lineage>
        <taxon>Bacteria</taxon>
        <taxon>Bacillati</taxon>
        <taxon>Actinomycetota</taxon>
        <taxon>Actinomycetes</taxon>
        <taxon>Mycobacteriales</taxon>
        <taxon>Nocardiaceae</taxon>
        <taxon>Rhodococcus</taxon>
    </lineage>
</organism>
<comment type="similarity">
    <text evidence="1">Belongs to the PhzF family.</text>
</comment>
<keyword evidence="2" id="KW-0413">Isomerase</keyword>
<dbReference type="PIRSF" id="PIRSF016184">
    <property type="entry name" value="PhzC_PhzF"/>
    <property type="match status" value="1"/>
</dbReference>
<dbReference type="EMBL" id="JAPWIJ010000009">
    <property type="protein sequence ID" value="MCZ4520922.1"/>
    <property type="molecule type" value="Genomic_DNA"/>
</dbReference>
<dbReference type="SUPFAM" id="SSF54506">
    <property type="entry name" value="Diaminopimelate epimerase-like"/>
    <property type="match status" value="1"/>
</dbReference>
<dbReference type="Proteomes" id="UP001081071">
    <property type="component" value="Unassembled WGS sequence"/>
</dbReference>
<keyword evidence="4" id="KW-1185">Reference proteome</keyword>
<dbReference type="NCBIfam" id="TIGR00654">
    <property type="entry name" value="PhzF_family"/>
    <property type="match status" value="1"/>
</dbReference>
<name>A0ABT4MIV3_9NOCA</name>
<protein>
    <submittedName>
        <fullName evidence="3">PhzF family phenazine biosynthesis protein</fullName>
    </submittedName>
</protein>
<reference evidence="3" key="1">
    <citation type="submission" date="2022-12" db="EMBL/GenBank/DDBJ databases">
        <authorList>
            <person name="Krivoruchko A.V."/>
            <person name="Elkin A."/>
        </authorList>
    </citation>
    <scope>NUCLEOTIDE SEQUENCE</scope>
    <source>
        <strain evidence="3">IEGM 1391</strain>
    </source>
</reference>
<evidence type="ECO:0000256" key="2">
    <source>
        <dbReference type="ARBA" id="ARBA00023235"/>
    </source>
</evidence>
<accession>A0ABT4MIV3</accession>
<dbReference type="Gene3D" id="3.10.310.10">
    <property type="entry name" value="Diaminopimelate Epimerase, Chain A, domain 1"/>
    <property type="match status" value="2"/>
</dbReference>
<evidence type="ECO:0000313" key="4">
    <source>
        <dbReference type="Proteomes" id="UP001081071"/>
    </source>
</evidence>
<gene>
    <name evidence="3" type="ORF">O4220_20620</name>
</gene>
<comment type="caution">
    <text evidence="3">The sequence shown here is derived from an EMBL/GenBank/DDBJ whole genome shotgun (WGS) entry which is preliminary data.</text>
</comment>
<proteinExistence type="inferred from homology"/>
<evidence type="ECO:0000256" key="1">
    <source>
        <dbReference type="ARBA" id="ARBA00008270"/>
    </source>
</evidence>
<sequence>MSPIDIQRWTAFSSEPSGGNPAGVVLDSRGLDDIEMLRIAADVGYAETAFVTPGDGDRNRNIRYFSPVAEVPFCGHATVATAAAISATESVGSIRFATQVGDIEIETSINANGAPLVSFTSVEPRTATLSSTALADVLGALGLTADDLHPDHVPAEVFGGNWHPLLVLADRGVFDGFTPDLGRARAVLDEHGWPATIIVLWPQGTEQWHARNVFPVGTISEDPATGAAAAATGGYLRGSHAVQPPASIVIHQGSHVGRPSTLLVDIPPSGGIIVSGSAARIA</sequence>
<dbReference type="PANTHER" id="PTHR13774:SF39">
    <property type="entry name" value="BIOSYNTHESIS PROTEIN, PUTATIVE-RELATED"/>
    <property type="match status" value="1"/>
</dbReference>
<evidence type="ECO:0000313" key="3">
    <source>
        <dbReference type="EMBL" id="MCZ4520922.1"/>
    </source>
</evidence>
<dbReference type="PANTHER" id="PTHR13774">
    <property type="entry name" value="PHENAZINE BIOSYNTHESIS PROTEIN"/>
    <property type="match status" value="1"/>
</dbReference>